<sequence>MKIYKQKLREVWLQMDEFRQWLRRDPDDSYRAHCRYCKCCVNTKISDLRAHAATKKHMKQVDLRNPTVTRQIDAEGQLVTTTISPAVSNYQRGPKKTPGPKVKKEPAVKKERKSTDPPVDYEQIIENLALYETEQVMFSNVPLNDTIEQEFQEECEVEGECDADAGDGGQMSVVSVVDEEMVNKAVASALSVQRDSSQVFGDFVADRLRQLNNDAAEFAKDKIMKVILEAASIDRAPTYS</sequence>
<organism evidence="2 3">
    <name type="scientific">Drosophila kikkawai</name>
    <name type="common">Fruit fly</name>
    <dbReference type="NCBI Taxonomy" id="30033"/>
    <lineage>
        <taxon>Eukaryota</taxon>
        <taxon>Metazoa</taxon>
        <taxon>Ecdysozoa</taxon>
        <taxon>Arthropoda</taxon>
        <taxon>Hexapoda</taxon>
        <taxon>Insecta</taxon>
        <taxon>Pterygota</taxon>
        <taxon>Neoptera</taxon>
        <taxon>Endopterygota</taxon>
        <taxon>Diptera</taxon>
        <taxon>Brachycera</taxon>
        <taxon>Muscomorpha</taxon>
        <taxon>Ephydroidea</taxon>
        <taxon>Drosophilidae</taxon>
        <taxon>Drosophila</taxon>
        <taxon>Sophophora</taxon>
    </lineage>
</organism>
<protein>
    <recommendedName>
        <fullName evidence="4">Protein suppressor of variegation 3-7</fullName>
    </recommendedName>
</protein>
<dbReference type="OrthoDB" id="10023262at2759"/>
<evidence type="ECO:0000313" key="2">
    <source>
        <dbReference type="Proteomes" id="UP001652661"/>
    </source>
</evidence>
<accession>A0A6P4INI7</accession>
<dbReference type="RefSeq" id="XP_017024391.1">
    <property type="nucleotide sequence ID" value="XM_017168902.2"/>
</dbReference>
<name>A0A6P4INI7_DROKI</name>
<feature type="region of interest" description="Disordered" evidence="1">
    <location>
        <begin position="83"/>
        <end position="118"/>
    </location>
</feature>
<keyword evidence="2" id="KW-1185">Reference proteome</keyword>
<feature type="compositionally biased region" description="Basic and acidic residues" evidence="1">
    <location>
        <begin position="102"/>
        <end position="115"/>
    </location>
</feature>
<evidence type="ECO:0008006" key="4">
    <source>
        <dbReference type="Google" id="ProtNLM"/>
    </source>
</evidence>
<dbReference type="AlphaFoldDB" id="A0A6P4INI7"/>
<reference evidence="3" key="2">
    <citation type="submission" date="2025-08" db="UniProtKB">
        <authorList>
            <consortium name="RefSeq"/>
        </authorList>
    </citation>
    <scope>IDENTIFICATION</scope>
    <source>
        <strain evidence="3">14028-0561.14</strain>
        <tissue evidence="3">Whole fly</tissue>
    </source>
</reference>
<reference evidence="2" key="1">
    <citation type="submission" date="2025-05" db="UniProtKB">
        <authorList>
            <consortium name="RefSeq"/>
        </authorList>
    </citation>
    <scope>NUCLEOTIDE SEQUENCE [LARGE SCALE GENOMIC DNA]</scope>
    <source>
        <strain evidence="2">14028-0561.14</strain>
    </source>
</reference>
<proteinExistence type="predicted"/>
<gene>
    <name evidence="3" type="primary">LOC108076171</name>
</gene>
<evidence type="ECO:0000313" key="3">
    <source>
        <dbReference type="RefSeq" id="XP_017024391.1"/>
    </source>
</evidence>
<dbReference type="Proteomes" id="UP001652661">
    <property type="component" value="Chromosome 2R"/>
</dbReference>
<evidence type="ECO:0000256" key="1">
    <source>
        <dbReference type="SAM" id="MobiDB-lite"/>
    </source>
</evidence>
<dbReference type="GeneID" id="108076171"/>